<evidence type="ECO:0000313" key="1">
    <source>
        <dbReference type="EMBL" id="TNX93538.1"/>
    </source>
</evidence>
<name>A0A8H2PW32_ACIRA</name>
<dbReference type="AlphaFoldDB" id="A0A8H2PW32"/>
<protein>
    <submittedName>
        <fullName evidence="1">Mobilization protein</fullName>
    </submittedName>
</protein>
<comment type="caution">
    <text evidence="1">The sequence shown here is derived from an EMBL/GenBank/DDBJ whole genome shotgun (WGS) entry which is preliminary data.</text>
</comment>
<dbReference type="RefSeq" id="WP_005015433.1">
    <property type="nucleotide sequence ID" value="NZ_CABKOV010000018.1"/>
</dbReference>
<reference evidence="1 2" key="1">
    <citation type="submission" date="2019-06" db="EMBL/GenBank/DDBJ databases">
        <title>Genome of Acinetobacter radioresistens APH1, a phenol degrading strain.</title>
        <authorList>
            <person name="Liu Y."/>
        </authorList>
    </citation>
    <scope>NUCLEOTIDE SEQUENCE [LARGE SCALE GENOMIC DNA]</scope>
    <source>
        <strain evidence="1 2">APH1</strain>
    </source>
</reference>
<gene>
    <name evidence="1" type="ORF">FHY67_03580</name>
</gene>
<organism evidence="1 2">
    <name type="scientific">Acinetobacter radioresistens</name>
    <dbReference type="NCBI Taxonomy" id="40216"/>
    <lineage>
        <taxon>Bacteria</taxon>
        <taxon>Pseudomonadati</taxon>
        <taxon>Pseudomonadota</taxon>
        <taxon>Gammaproteobacteria</taxon>
        <taxon>Moraxellales</taxon>
        <taxon>Moraxellaceae</taxon>
        <taxon>Acinetobacter</taxon>
    </lineage>
</organism>
<dbReference type="EMBL" id="VFBM01000002">
    <property type="protein sequence ID" value="TNX93538.1"/>
    <property type="molecule type" value="Genomic_DNA"/>
</dbReference>
<dbReference type="Proteomes" id="UP000314285">
    <property type="component" value="Unassembled WGS sequence"/>
</dbReference>
<sequence length="37" mass="4423">MLKITGDDEKARAKLITQMDKYLTEERDRKLFNLPLQ</sequence>
<accession>A0A8H2PW32</accession>
<proteinExistence type="predicted"/>
<evidence type="ECO:0000313" key="2">
    <source>
        <dbReference type="Proteomes" id="UP000314285"/>
    </source>
</evidence>